<organism evidence="5 6">
    <name type="scientific">Parasitella parasitica</name>
    <dbReference type="NCBI Taxonomy" id="35722"/>
    <lineage>
        <taxon>Eukaryota</taxon>
        <taxon>Fungi</taxon>
        <taxon>Fungi incertae sedis</taxon>
        <taxon>Mucoromycota</taxon>
        <taxon>Mucoromycotina</taxon>
        <taxon>Mucoromycetes</taxon>
        <taxon>Mucorales</taxon>
        <taxon>Mucorineae</taxon>
        <taxon>Mucoraceae</taxon>
        <taxon>Parasitella</taxon>
    </lineage>
</organism>
<comment type="subcellular location">
    <subcellularLocation>
        <location evidence="1">Nucleus</location>
    </subcellularLocation>
</comment>
<dbReference type="GO" id="GO:0005634">
    <property type="term" value="C:nucleus"/>
    <property type="evidence" value="ECO:0007669"/>
    <property type="project" value="UniProtKB-SubCell"/>
</dbReference>
<dbReference type="EMBL" id="LN730358">
    <property type="protein sequence ID" value="CEP13620.1"/>
    <property type="molecule type" value="Genomic_DNA"/>
</dbReference>
<dbReference type="OrthoDB" id="1272441at2759"/>
<protein>
    <recommendedName>
        <fullName evidence="4">Transcription factor CBF/NF-Y/archaeal histone domain-containing protein</fullName>
    </recommendedName>
</protein>
<dbReference type="Pfam" id="PF00808">
    <property type="entry name" value="CBFD_NFYB_HMF"/>
    <property type="match status" value="1"/>
</dbReference>
<keyword evidence="6" id="KW-1185">Reference proteome</keyword>
<feature type="domain" description="Transcription factor CBF/NF-Y/archaeal histone" evidence="4">
    <location>
        <begin position="73"/>
        <end position="103"/>
    </location>
</feature>
<dbReference type="PANTHER" id="PTHR10252">
    <property type="entry name" value="HISTONE-LIKE TRANSCRIPTION FACTOR CCAAT-RELATED"/>
    <property type="match status" value="1"/>
</dbReference>
<dbReference type="Proteomes" id="UP000054107">
    <property type="component" value="Unassembled WGS sequence"/>
</dbReference>
<dbReference type="InterPro" id="IPR050568">
    <property type="entry name" value="Transcr_DNA_Rep_Reg"/>
</dbReference>
<reference evidence="5 6" key="1">
    <citation type="submission" date="2014-09" db="EMBL/GenBank/DDBJ databases">
        <authorList>
            <person name="Ellenberger Sabrina"/>
        </authorList>
    </citation>
    <scope>NUCLEOTIDE SEQUENCE [LARGE SCALE GENOMIC DNA]</scope>
    <source>
        <strain evidence="5 6">CBS 412.66</strain>
    </source>
</reference>
<dbReference type="AlphaFoldDB" id="A0A0B7NE56"/>
<feature type="region of interest" description="Disordered" evidence="3">
    <location>
        <begin position="1"/>
        <end position="48"/>
    </location>
</feature>
<dbReference type="InterPro" id="IPR009072">
    <property type="entry name" value="Histone-fold"/>
</dbReference>
<dbReference type="SUPFAM" id="SSF47113">
    <property type="entry name" value="Histone-fold"/>
    <property type="match status" value="1"/>
</dbReference>
<evidence type="ECO:0000256" key="3">
    <source>
        <dbReference type="SAM" id="MobiDB-lite"/>
    </source>
</evidence>
<dbReference type="InterPro" id="IPR003958">
    <property type="entry name" value="CBFA_NFYB_domain"/>
</dbReference>
<evidence type="ECO:0000256" key="1">
    <source>
        <dbReference type="ARBA" id="ARBA00004123"/>
    </source>
</evidence>
<evidence type="ECO:0000313" key="6">
    <source>
        <dbReference type="Proteomes" id="UP000054107"/>
    </source>
</evidence>
<sequence>MDNQQPQQEEQHHHDIKPPQQLPQQQASTQSYQQLHTTSTAPGGQPAFDLGKFWLEEMHNAETFDSDFKNHPLPLARIKKVMKTDQDVKMISAEAPILFAKAARYLLLN</sequence>
<proteinExistence type="predicted"/>
<accession>A0A0B7NE56</accession>
<evidence type="ECO:0000259" key="4">
    <source>
        <dbReference type="Pfam" id="PF00808"/>
    </source>
</evidence>
<gene>
    <name evidence="5" type="primary">PARPA_07735.1 scaffold 30360</name>
</gene>
<evidence type="ECO:0000256" key="2">
    <source>
        <dbReference type="ARBA" id="ARBA00023242"/>
    </source>
</evidence>
<feature type="compositionally biased region" description="Low complexity" evidence="3">
    <location>
        <begin position="18"/>
        <end position="35"/>
    </location>
</feature>
<dbReference type="STRING" id="35722.A0A0B7NE56"/>
<name>A0A0B7NE56_9FUNG</name>
<dbReference type="Gene3D" id="1.10.20.10">
    <property type="entry name" value="Histone, subunit A"/>
    <property type="match status" value="1"/>
</dbReference>
<dbReference type="GO" id="GO:0046982">
    <property type="term" value="F:protein heterodimerization activity"/>
    <property type="evidence" value="ECO:0007669"/>
    <property type="project" value="InterPro"/>
</dbReference>
<keyword evidence="2" id="KW-0539">Nucleus</keyword>
<evidence type="ECO:0000313" key="5">
    <source>
        <dbReference type="EMBL" id="CEP13620.1"/>
    </source>
</evidence>